<sequence length="220" mass="25062">MVIADEGISSDEESNQTLNLSKKEKQEIERRRQRNKKKKLSKRRKGQGDSIVEKESGVDSLSEKEELSKDDYGDDIDADSADMRRDYASSGKDHKKEEDTSRASISEKILQEEMNVSIFSNLSMILFTSLFLMCRLRLFAFLPILDIYEMYLDGVATPMTEGLATPSGITTGVTGLETPETIELRKGKRADESVAGNRKRKAQEQKKQTQQNKKYKDFKF</sequence>
<keyword evidence="2" id="KW-1185">Reference proteome</keyword>
<feature type="compositionally biased region" description="Basic residues" evidence="1">
    <location>
        <begin position="31"/>
        <end position="45"/>
    </location>
</feature>
<feature type="region of interest" description="Disordered" evidence="1">
    <location>
        <begin position="1"/>
        <end position="81"/>
    </location>
</feature>
<dbReference type="Proteomes" id="UP000095283">
    <property type="component" value="Unplaced"/>
</dbReference>
<dbReference type="AlphaFoldDB" id="A0A1I7XL23"/>
<feature type="compositionally biased region" description="Basic and acidic residues" evidence="1">
    <location>
        <begin position="51"/>
        <end position="71"/>
    </location>
</feature>
<accession>A0A1I7XL23</accession>
<protein>
    <submittedName>
        <fullName evidence="3">Uncharacterized protein</fullName>
    </submittedName>
</protein>
<evidence type="ECO:0000313" key="2">
    <source>
        <dbReference type="Proteomes" id="UP000095283"/>
    </source>
</evidence>
<reference evidence="3" key="1">
    <citation type="submission" date="2016-11" db="UniProtKB">
        <authorList>
            <consortium name="WormBaseParasite"/>
        </authorList>
    </citation>
    <scope>IDENTIFICATION</scope>
</reference>
<organism evidence="2 3">
    <name type="scientific">Heterorhabditis bacteriophora</name>
    <name type="common">Entomopathogenic nematode worm</name>
    <dbReference type="NCBI Taxonomy" id="37862"/>
    <lineage>
        <taxon>Eukaryota</taxon>
        <taxon>Metazoa</taxon>
        <taxon>Ecdysozoa</taxon>
        <taxon>Nematoda</taxon>
        <taxon>Chromadorea</taxon>
        <taxon>Rhabditida</taxon>
        <taxon>Rhabditina</taxon>
        <taxon>Rhabditomorpha</taxon>
        <taxon>Strongyloidea</taxon>
        <taxon>Heterorhabditidae</taxon>
        <taxon>Heterorhabditis</taxon>
    </lineage>
</organism>
<feature type="region of interest" description="Disordered" evidence="1">
    <location>
        <begin position="184"/>
        <end position="220"/>
    </location>
</feature>
<evidence type="ECO:0000313" key="3">
    <source>
        <dbReference type="WBParaSite" id="Hba_18195"/>
    </source>
</evidence>
<proteinExistence type="predicted"/>
<feature type="compositionally biased region" description="Basic and acidic residues" evidence="1">
    <location>
        <begin position="21"/>
        <end position="30"/>
    </location>
</feature>
<name>A0A1I7XL23_HETBA</name>
<evidence type="ECO:0000256" key="1">
    <source>
        <dbReference type="SAM" id="MobiDB-lite"/>
    </source>
</evidence>
<dbReference type="WBParaSite" id="Hba_18195">
    <property type="protein sequence ID" value="Hba_18195"/>
    <property type="gene ID" value="Hba_18195"/>
</dbReference>